<dbReference type="OrthoDB" id="4152510at2759"/>
<feature type="compositionally biased region" description="Polar residues" evidence="1">
    <location>
        <begin position="676"/>
        <end position="689"/>
    </location>
</feature>
<dbReference type="Proteomes" id="UP000054302">
    <property type="component" value="Unassembled WGS sequence"/>
</dbReference>
<feature type="region of interest" description="Disordered" evidence="1">
    <location>
        <begin position="714"/>
        <end position="760"/>
    </location>
</feature>
<dbReference type="AlphaFoldDB" id="A0A0D1ZYX2"/>
<dbReference type="RefSeq" id="XP_016223597.1">
    <property type="nucleotide sequence ID" value="XM_016371304.1"/>
</dbReference>
<evidence type="ECO:0000313" key="3">
    <source>
        <dbReference type="Proteomes" id="UP000054302"/>
    </source>
</evidence>
<protein>
    <submittedName>
        <fullName evidence="2">Uncharacterized protein</fullName>
    </submittedName>
</protein>
<feature type="region of interest" description="Disordered" evidence="1">
    <location>
        <begin position="295"/>
        <end position="373"/>
    </location>
</feature>
<feature type="region of interest" description="Disordered" evidence="1">
    <location>
        <begin position="606"/>
        <end position="695"/>
    </location>
</feature>
<dbReference type="EMBL" id="KN847523">
    <property type="protein sequence ID" value="KIV92023.1"/>
    <property type="molecule type" value="Genomic_DNA"/>
</dbReference>
<evidence type="ECO:0000256" key="1">
    <source>
        <dbReference type="SAM" id="MobiDB-lite"/>
    </source>
</evidence>
<reference evidence="2 3" key="1">
    <citation type="submission" date="2015-01" db="EMBL/GenBank/DDBJ databases">
        <title>The Genome Sequence of Exophiala mesophila CBS40295.</title>
        <authorList>
            <consortium name="The Broad Institute Genomics Platform"/>
            <person name="Cuomo C."/>
            <person name="de Hoog S."/>
            <person name="Gorbushina A."/>
            <person name="Stielow B."/>
            <person name="Teixiera M."/>
            <person name="Abouelleil A."/>
            <person name="Chapman S.B."/>
            <person name="Priest M."/>
            <person name="Young S.K."/>
            <person name="Wortman J."/>
            <person name="Nusbaum C."/>
            <person name="Birren B."/>
        </authorList>
    </citation>
    <scope>NUCLEOTIDE SEQUENCE [LARGE SCALE GENOMIC DNA]</scope>
    <source>
        <strain evidence="2 3">CBS 40295</strain>
    </source>
</reference>
<organism evidence="2 3">
    <name type="scientific">Exophiala mesophila</name>
    <name type="common">Black yeast-like fungus</name>
    <dbReference type="NCBI Taxonomy" id="212818"/>
    <lineage>
        <taxon>Eukaryota</taxon>
        <taxon>Fungi</taxon>
        <taxon>Dikarya</taxon>
        <taxon>Ascomycota</taxon>
        <taxon>Pezizomycotina</taxon>
        <taxon>Eurotiomycetes</taxon>
        <taxon>Chaetothyriomycetidae</taxon>
        <taxon>Chaetothyriales</taxon>
        <taxon>Herpotrichiellaceae</taxon>
        <taxon>Exophiala</taxon>
    </lineage>
</organism>
<sequence>MASSSRDSVDLYCTQCSSHLGIFENEWTRLTAGYMRPARPGQHFGTEVGQKTQIVPEGSSQQAARGCTMAEVFCQKCSATVARYCTAAPHVDQRHLVNQYFYKLSKTHLTNSRTEDKVDPVFTFAEMSQPTARSTHPPAQSDYSLLPPSARASQVNTLRASTQPYPRSYTPAERSLLRNGSHYESEEFSERNWEIYDHKLRFQQGLMDAQEKRIQAQDIKLQTLSNQLDLFKRIVQDLQFTVSKLQTGSTDVVTLSPDPNDFVGKLEHLVSAMKKAHSRSQGSGEHIASTTLYDSASHSPMPEQNTEPPASLGKRKRGSNDTRQAGPPRATHPDDLGSPNARLETASRSVSFADSSQTSDDQNPQEEESTGTSFLSTDFHTETWAASHKDAPGPAQMSARKSSRLDNTGQEHHPPNAPITDHTSFEETPNEGHIEFSDNDMESSTGAVDAVGPPDLGTLEEPPDTQTEPIANNSLGDAEGGSENAKKRPRNSQLSARTVVENATERLARSLAPEPTKRRRTLPRTLPSPQVEIGLDHARILTPATVEQERREAETRKDVPKASPTPVLQSTEKLLNIELKELGLEAWIGKNKQHNAEYRKVITAARAKKREENKRAKLAKLGFAPAPPSDGLPQSDPASSGAEPPLDLPQEEPQPSAEVEHPQPAPVVSAAPDAQPTHTVNEVNQTNEANDPVSEAKAQQLLAAFVSGSTVRTLNGESIGPAEPPKEPEQTRATRTRGKAREAELRRRSQLAQQAMEMEA</sequence>
<evidence type="ECO:0000313" key="2">
    <source>
        <dbReference type="EMBL" id="KIV92023.1"/>
    </source>
</evidence>
<feature type="region of interest" description="Disordered" evidence="1">
    <location>
        <begin position="387"/>
        <end position="523"/>
    </location>
</feature>
<dbReference type="HOGENOM" id="CLU_017267_0_0_1"/>
<feature type="compositionally biased region" description="Basic and acidic residues" evidence="1">
    <location>
        <begin position="547"/>
        <end position="560"/>
    </location>
</feature>
<feature type="region of interest" description="Disordered" evidence="1">
    <location>
        <begin position="544"/>
        <end position="568"/>
    </location>
</feature>
<keyword evidence="3" id="KW-1185">Reference proteome</keyword>
<feature type="compositionally biased region" description="Polar residues" evidence="1">
    <location>
        <begin position="464"/>
        <end position="475"/>
    </location>
</feature>
<dbReference type="OMA" id="GSHYESE"/>
<dbReference type="STRING" id="212818.A0A0D1ZYX2"/>
<dbReference type="GeneID" id="27324347"/>
<dbReference type="VEuPathDB" id="FungiDB:PV10_06502"/>
<feature type="compositionally biased region" description="Polar residues" evidence="1">
    <location>
        <begin position="295"/>
        <end position="308"/>
    </location>
</feature>
<gene>
    <name evidence="2" type="ORF">PV10_06502</name>
</gene>
<accession>A0A0D1ZYX2</accession>
<name>A0A0D1ZYX2_EXOME</name>
<proteinExistence type="predicted"/>
<feature type="compositionally biased region" description="Polar residues" evidence="1">
    <location>
        <begin position="346"/>
        <end position="362"/>
    </location>
</feature>